<organism evidence="2 3">
    <name type="scientific">Hermanssonia centrifuga</name>
    <dbReference type="NCBI Taxonomy" id="98765"/>
    <lineage>
        <taxon>Eukaryota</taxon>
        <taxon>Fungi</taxon>
        <taxon>Dikarya</taxon>
        <taxon>Basidiomycota</taxon>
        <taxon>Agaricomycotina</taxon>
        <taxon>Agaricomycetes</taxon>
        <taxon>Polyporales</taxon>
        <taxon>Meruliaceae</taxon>
        <taxon>Hermanssonia</taxon>
    </lineage>
</organism>
<evidence type="ECO:0000256" key="1">
    <source>
        <dbReference type="SAM" id="MobiDB-lite"/>
    </source>
</evidence>
<evidence type="ECO:0000313" key="2">
    <source>
        <dbReference type="EMBL" id="PSR72478.1"/>
    </source>
</evidence>
<reference evidence="2 3" key="1">
    <citation type="submission" date="2018-02" db="EMBL/GenBank/DDBJ databases">
        <title>Genome sequence of the basidiomycete white-rot fungus Phlebia centrifuga.</title>
        <authorList>
            <person name="Granchi Z."/>
            <person name="Peng M."/>
            <person name="de Vries R.P."/>
            <person name="Hilden K."/>
            <person name="Makela M.R."/>
            <person name="Grigoriev I."/>
            <person name="Riley R."/>
        </authorList>
    </citation>
    <scope>NUCLEOTIDE SEQUENCE [LARGE SCALE GENOMIC DNA]</scope>
    <source>
        <strain evidence="2 3">FBCC195</strain>
    </source>
</reference>
<dbReference type="Proteomes" id="UP000186601">
    <property type="component" value="Unassembled WGS sequence"/>
</dbReference>
<keyword evidence="3" id="KW-1185">Reference proteome</keyword>
<proteinExistence type="predicted"/>
<feature type="region of interest" description="Disordered" evidence="1">
    <location>
        <begin position="1"/>
        <end position="41"/>
    </location>
</feature>
<evidence type="ECO:0000313" key="3">
    <source>
        <dbReference type="Proteomes" id="UP000186601"/>
    </source>
</evidence>
<accession>A0A2R6NJQ6</accession>
<comment type="caution">
    <text evidence="2">The sequence shown here is derived from an EMBL/GenBank/DDBJ whole genome shotgun (WGS) entry which is preliminary data.</text>
</comment>
<feature type="compositionally biased region" description="Pro residues" evidence="1">
    <location>
        <begin position="14"/>
        <end position="30"/>
    </location>
</feature>
<sequence length="82" mass="8746">MQAPPASPIQRTPNPEPPPGQINPEPPPPGQSAIPLPEGTLTTGNVFAVDEWSQTEHDMCMQVARDLADIEADQIAAIVNHT</sequence>
<name>A0A2R6NJQ6_9APHY</name>
<dbReference type="AlphaFoldDB" id="A0A2R6NJQ6"/>
<dbReference type="EMBL" id="MLYV02001174">
    <property type="protein sequence ID" value="PSR72478.1"/>
    <property type="molecule type" value="Genomic_DNA"/>
</dbReference>
<gene>
    <name evidence="2" type="ORF">PHLCEN_2v11649</name>
</gene>
<protein>
    <submittedName>
        <fullName evidence="2">Uncharacterized protein</fullName>
    </submittedName>
</protein>